<dbReference type="PROSITE" id="PS51201">
    <property type="entry name" value="RCK_N"/>
    <property type="match status" value="1"/>
</dbReference>
<feature type="transmembrane region" description="Helical" evidence="2">
    <location>
        <begin position="12"/>
        <end position="35"/>
    </location>
</feature>
<dbReference type="RefSeq" id="WP_377934301.1">
    <property type="nucleotide sequence ID" value="NZ_JBHUMF010000016.1"/>
</dbReference>
<comment type="subcellular location">
    <subcellularLocation>
        <location evidence="1">Cell membrane</location>
        <topology evidence="1">Multi-pass membrane protein</topology>
    </subcellularLocation>
</comment>
<dbReference type="EMBL" id="JBHUMF010000016">
    <property type="protein sequence ID" value="MFD2680683.1"/>
    <property type="molecule type" value="Genomic_DNA"/>
</dbReference>
<proteinExistence type="predicted"/>
<dbReference type="InterPro" id="IPR036291">
    <property type="entry name" value="NAD(P)-bd_dom_sf"/>
</dbReference>
<dbReference type="SUPFAM" id="SSF51735">
    <property type="entry name" value="NAD(P)-binding Rossmann-fold domains"/>
    <property type="match status" value="1"/>
</dbReference>
<keyword evidence="2" id="KW-1133">Transmembrane helix</keyword>
<dbReference type="PANTHER" id="PTHR43833">
    <property type="entry name" value="POTASSIUM CHANNEL PROTEIN 2-RELATED-RELATED"/>
    <property type="match status" value="1"/>
</dbReference>
<sequence length="330" mass="36812">MVQHLFQQFLRWPLLLRILLIALSVNLLFGIFITFVEPKTFPTLFDGIWWAIITTSTVGYGDFSPTSLGGRIMAIALIFVGVGFISTYFITLAKDAVKTQSAYLEGKATYSGKGHIIIIGWNERSREVISQLMSFQQQCTIILIDESLKENPYKDYHVHFVKGTPFKDDVLRKANLSGASKVIITADQNKDETTADMSSVLTLLAIKGNMPTLYTVVEILTDEQIANAERAGADEIIQTNKQTSYVMMNSIVSQGMSKAILKLLNNLKGNNLRLLPVSTEWVNLSFEDVSILLLKNNILLLGIKRGENTDVNPPLHVKVELEDELLVIST</sequence>
<dbReference type="InterPro" id="IPR013099">
    <property type="entry name" value="K_chnl_dom"/>
</dbReference>
<feature type="domain" description="RCK N-terminal" evidence="3">
    <location>
        <begin position="113"/>
        <end position="237"/>
    </location>
</feature>
<name>A0ABW5RPT1_9BACI</name>
<gene>
    <name evidence="4" type="ORF">ACFSUL_07915</name>
</gene>
<evidence type="ECO:0000313" key="4">
    <source>
        <dbReference type="EMBL" id="MFD2680683.1"/>
    </source>
</evidence>
<keyword evidence="4" id="KW-0407">Ion channel</keyword>
<keyword evidence="2" id="KW-0812">Transmembrane</keyword>
<evidence type="ECO:0000259" key="3">
    <source>
        <dbReference type="PROSITE" id="PS51201"/>
    </source>
</evidence>
<dbReference type="Pfam" id="PF07885">
    <property type="entry name" value="Ion_trans_2"/>
    <property type="match status" value="1"/>
</dbReference>
<evidence type="ECO:0000313" key="5">
    <source>
        <dbReference type="Proteomes" id="UP001597506"/>
    </source>
</evidence>
<keyword evidence="4" id="KW-0406">Ion transport</keyword>
<dbReference type="GO" id="GO:0034220">
    <property type="term" value="P:monoatomic ion transmembrane transport"/>
    <property type="evidence" value="ECO:0007669"/>
    <property type="project" value="UniProtKB-KW"/>
</dbReference>
<dbReference type="InterPro" id="IPR050721">
    <property type="entry name" value="Trk_Ktr_HKT_K-transport"/>
</dbReference>
<dbReference type="Gene3D" id="1.10.287.70">
    <property type="match status" value="1"/>
</dbReference>
<protein>
    <submittedName>
        <fullName evidence="4">Potassium channel family protein</fullName>
    </submittedName>
</protein>
<dbReference type="InterPro" id="IPR003148">
    <property type="entry name" value="RCK_N"/>
</dbReference>
<feature type="transmembrane region" description="Helical" evidence="2">
    <location>
        <begin position="72"/>
        <end position="91"/>
    </location>
</feature>
<reference evidence="5" key="1">
    <citation type="journal article" date="2019" name="Int. J. Syst. Evol. Microbiol.">
        <title>The Global Catalogue of Microorganisms (GCM) 10K type strain sequencing project: providing services to taxonomists for standard genome sequencing and annotation.</title>
        <authorList>
            <consortium name="The Broad Institute Genomics Platform"/>
            <consortium name="The Broad Institute Genome Sequencing Center for Infectious Disease"/>
            <person name="Wu L."/>
            <person name="Ma J."/>
        </authorList>
    </citation>
    <scope>NUCLEOTIDE SEQUENCE [LARGE SCALE GENOMIC DNA]</scope>
    <source>
        <strain evidence="5">KCTC 3913</strain>
    </source>
</reference>
<dbReference type="PANTHER" id="PTHR43833:SF9">
    <property type="entry name" value="POTASSIUM CHANNEL PROTEIN YUGO-RELATED"/>
    <property type="match status" value="1"/>
</dbReference>
<keyword evidence="2" id="KW-0472">Membrane</keyword>
<dbReference type="Gene3D" id="3.40.50.720">
    <property type="entry name" value="NAD(P)-binding Rossmann-like Domain"/>
    <property type="match status" value="1"/>
</dbReference>
<accession>A0ABW5RPT1</accession>
<comment type="caution">
    <text evidence="4">The sequence shown here is derived from an EMBL/GenBank/DDBJ whole genome shotgun (WGS) entry which is preliminary data.</text>
</comment>
<organism evidence="4 5">
    <name type="scientific">Bacillus seohaeanensis</name>
    <dbReference type="NCBI Taxonomy" id="284580"/>
    <lineage>
        <taxon>Bacteria</taxon>
        <taxon>Bacillati</taxon>
        <taxon>Bacillota</taxon>
        <taxon>Bacilli</taxon>
        <taxon>Bacillales</taxon>
        <taxon>Bacillaceae</taxon>
        <taxon>Bacillus</taxon>
    </lineage>
</organism>
<evidence type="ECO:0000256" key="1">
    <source>
        <dbReference type="ARBA" id="ARBA00004651"/>
    </source>
</evidence>
<dbReference type="Pfam" id="PF02254">
    <property type="entry name" value="TrkA_N"/>
    <property type="match status" value="1"/>
</dbReference>
<evidence type="ECO:0000256" key="2">
    <source>
        <dbReference type="SAM" id="Phobius"/>
    </source>
</evidence>
<dbReference type="Proteomes" id="UP001597506">
    <property type="component" value="Unassembled WGS sequence"/>
</dbReference>
<keyword evidence="4" id="KW-0813">Transport</keyword>
<dbReference type="SUPFAM" id="SSF81324">
    <property type="entry name" value="Voltage-gated potassium channels"/>
    <property type="match status" value="1"/>
</dbReference>
<keyword evidence="5" id="KW-1185">Reference proteome</keyword>